<comment type="caution">
    <text evidence="5">The sequence shown here is derived from an EMBL/GenBank/DDBJ whole genome shotgun (WGS) entry which is preliminary data.</text>
</comment>
<evidence type="ECO:0000256" key="3">
    <source>
        <dbReference type="ARBA" id="ARBA00022729"/>
    </source>
</evidence>
<sequence length="129" mass="14289">MIWRLTPLVLLGSVAFLPSLVLAQFGSFFQGGFPFGQHPFHQQEQQEPGNDGRQHKGWSEMESVHCRAGYVCPASLACVPTPADCPCPYPEDVKCVLPDDRPRDEGEGPPFICVRGQTCEEVIRFSKAI</sequence>
<dbReference type="EMBL" id="MCFC01000036">
    <property type="protein sequence ID" value="ORY27768.1"/>
    <property type="molecule type" value="Genomic_DNA"/>
</dbReference>
<keyword evidence="6" id="KW-1185">Reference proteome</keyword>
<dbReference type="STRING" id="71784.A0A1Y2AYX0"/>
<name>A0A1Y2AYX0_9TREE</name>
<evidence type="ECO:0000313" key="5">
    <source>
        <dbReference type="EMBL" id="ORY27768.1"/>
    </source>
</evidence>
<keyword evidence="3 4" id="KW-0732">Signal</keyword>
<protein>
    <recommendedName>
        <fullName evidence="2">Long chronological lifespan protein 2</fullName>
    </recommendedName>
</protein>
<dbReference type="OrthoDB" id="2234316at2759"/>
<gene>
    <name evidence="5" type="ORF">BCR39DRAFT_537068</name>
</gene>
<dbReference type="GO" id="GO:0036503">
    <property type="term" value="P:ERAD pathway"/>
    <property type="evidence" value="ECO:0007669"/>
    <property type="project" value="TreeGrafter"/>
</dbReference>
<feature type="chain" id="PRO_5011008238" description="Long chronological lifespan protein 2" evidence="4">
    <location>
        <begin position="24"/>
        <end position="129"/>
    </location>
</feature>
<dbReference type="Proteomes" id="UP000193986">
    <property type="component" value="Unassembled WGS sequence"/>
</dbReference>
<dbReference type="InterPro" id="IPR034543">
    <property type="entry name" value="LCL2"/>
</dbReference>
<evidence type="ECO:0000313" key="6">
    <source>
        <dbReference type="Proteomes" id="UP000193986"/>
    </source>
</evidence>
<proteinExistence type="inferred from homology"/>
<dbReference type="InParanoid" id="A0A1Y2AYX0"/>
<comment type="similarity">
    <text evidence="1">Belongs to the LCL2 family.</text>
</comment>
<evidence type="ECO:0000256" key="4">
    <source>
        <dbReference type="SAM" id="SignalP"/>
    </source>
</evidence>
<evidence type="ECO:0000256" key="2">
    <source>
        <dbReference type="ARBA" id="ARBA00018534"/>
    </source>
</evidence>
<dbReference type="PANTHER" id="PTHR38425:SF1">
    <property type="entry name" value="LONG CHRONOLOGICAL LIFESPAN PROTEIN 2"/>
    <property type="match status" value="1"/>
</dbReference>
<dbReference type="AlphaFoldDB" id="A0A1Y2AYX0"/>
<accession>A0A1Y2AYX0</accession>
<feature type="signal peptide" evidence="4">
    <location>
        <begin position="1"/>
        <end position="23"/>
    </location>
</feature>
<reference evidence="5 6" key="1">
    <citation type="submission" date="2016-07" db="EMBL/GenBank/DDBJ databases">
        <title>Pervasive Adenine N6-methylation of Active Genes in Fungi.</title>
        <authorList>
            <consortium name="DOE Joint Genome Institute"/>
            <person name="Mondo S.J."/>
            <person name="Dannebaum R.O."/>
            <person name="Kuo R.C."/>
            <person name="Labutti K."/>
            <person name="Haridas S."/>
            <person name="Kuo A."/>
            <person name="Salamov A."/>
            <person name="Ahrendt S.R."/>
            <person name="Lipzen A."/>
            <person name="Sullivan W."/>
            <person name="Andreopoulos W.B."/>
            <person name="Clum A."/>
            <person name="Lindquist E."/>
            <person name="Daum C."/>
            <person name="Ramamoorthy G.K."/>
            <person name="Gryganskyi A."/>
            <person name="Culley D."/>
            <person name="Magnuson J.K."/>
            <person name="James T.Y."/>
            <person name="O'Malley M.A."/>
            <person name="Stajich J.E."/>
            <person name="Spatafora J.W."/>
            <person name="Visel A."/>
            <person name="Grigoriev I.V."/>
        </authorList>
    </citation>
    <scope>NUCLEOTIDE SEQUENCE [LARGE SCALE GENOMIC DNA]</scope>
    <source>
        <strain evidence="5 6">68-887.2</strain>
    </source>
</reference>
<evidence type="ECO:0000256" key="1">
    <source>
        <dbReference type="ARBA" id="ARBA00010545"/>
    </source>
</evidence>
<organism evidence="5 6">
    <name type="scientific">Naematelia encephala</name>
    <dbReference type="NCBI Taxonomy" id="71784"/>
    <lineage>
        <taxon>Eukaryota</taxon>
        <taxon>Fungi</taxon>
        <taxon>Dikarya</taxon>
        <taxon>Basidiomycota</taxon>
        <taxon>Agaricomycotina</taxon>
        <taxon>Tremellomycetes</taxon>
        <taxon>Tremellales</taxon>
        <taxon>Naemateliaceae</taxon>
        <taxon>Naematelia</taxon>
    </lineage>
</organism>
<dbReference type="PANTHER" id="PTHR38425">
    <property type="entry name" value="LONG CHRONOLOGICAL LIFESPAN PROTEIN 2"/>
    <property type="match status" value="1"/>
</dbReference>